<dbReference type="InterPro" id="IPR004827">
    <property type="entry name" value="bZIP"/>
</dbReference>
<organism evidence="3 4">
    <name type="scientific">Acrobeloides nanus</name>
    <dbReference type="NCBI Taxonomy" id="290746"/>
    <lineage>
        <taxon>Eukaryota</taxon>
        <taxon>Metazoa</taxon>
        <taxon>Ecdysozoa</taxon>
        <taxon>Nematoda</taxon>
        <taxon>Chromadorea</taxon>
        <taxon>Rhabditida</taxon>
        <taxon>Tylenchina</taxon>
        <taxon>Cephalobomorpha</taxon>
        <taxon>Cephaloboidea</taxon>
        <taxon>Cephalobidae</taxon>
        <taxon>Acrobeloides</taxon>
    </lineage>
</organism>
<dbReference type="WBParaSite" id="ACRNAN_scaffold5649.g9016.t1">
    <property type="protein sequence ID" value="ACRNAN_scaffold5649.g9016.t1"/>
    <property type="gene ID" value="ACRNAN_scaffold5649.g9016"/>
</dbReference>
<dbReference type="SUPFAM" id="SSF57959">
    <property type="entry name" value="Leucine zipper domain"/>
    <property type="match status" value="1"/>
</dbReference>
<feature type="domain" description="BZIP" evidence="2">
    <location>
        <begin position="194"/>
        <end position="229"/>
    </location>
</feature>
<dbReference type="PANTHER" id="PTHR23334">
    <property type="entry name" value="CCAAT/ENHANCER BINDING PROTEIN"/>
    <property type="match status" value="1"/>
</dbReference>
<dbReference type="AlphaFoldDB" id="A0A914E5Q4"/>
<feature type="coiled-coil region" evidence="1">
    <location>
        <begin position="209"/>
        <end position="257"/>
    </location>
</feature>
<dbReference type="GO" id="GO:0000978">
    <property type="term" value="F:RNA polymerase II cis-regulatory region sequence-specific DNA binding"/>
    <property type="evidence" value="ECO:0007669"/>
    <property type="project" value="TreeGrafter"/>
</dbReference>
<dbReference type="GO" id="GO:0006351">
    <property type="term" value="P:DNA-templated transcription"/>
    <property type="evidence" value="ECO:0007669"/>
    <property type="project" value="InterPro"/>
</dbReference>
<name>A0A914E5Q4_9BILA</name>
<dbReference type="InterPro" id="IPR046347">
    <property type="entry name" value="bZIP_sf"/>
</dbReference>
<keyword evidence="1" id="KW-0175">Coiled coil</keyword>
<sequence>MVGGDKDSFESWALDRVDLNNFDLINFIGADEETNDNVEYGSTEQDRKQNREDKLYTTHQYNAIMFNDFNDTHNGQYEGYENQYPGVSNYVGTSTDTRGILSNSAGYSNVVDSSMIPTTSKSSIPMPIKMEPKYEHIENVGTMAFDDSGAYSDAESYAHSVSSAGAYQDGTFHPKTKPRKYRVKPVEEKLNPVYKVKREKNNDAVRRSRDKAKRIQLEKEERLTFLEQETVKKDRMIQQQNATIEKLKQQVNMIARQCSCGAAAPSRM</sequence>
<keyword evidence="3" id="KW-1185">Reference proteome</keyword>
<evidence type="ECO:0000259" key="2">
    <source>
        <dbReference type="Pfam" id="PF07716"/>
    </source>
</evidence>
<evidence type="ECO:0000313" key="3">
    <source>
        <dbReference type="Proteomes" id="UP000887540"/>
    </source>
</evidence>
<dbReference type="Gene3D" id="1.20.5.170">
    <property type="match status" value="1"/>
</dbReference>
<dbReference type="Proteomes" id="UP000887540">
    <property type="component" value="Unplaced"/>
</dbReference>
<evidence type="ECO:0000313" key="4">
    <source>
        <dbReference type="WBParaSite" id="ACRNAN_scaffold5649.g9016.t1"/>
    </source>
</evidence>
<dbReference type="PANTHER" id="PTHR23334:SF43">
    <property type="entry name" value="CCAAT_ENHANCER-BINDING PROTEIN HOMOLOG 1-RELATED"/>
    <property type="match status" value="1"/>
</dbReference>
<protein>
    <submittedName>
        <fullName evidence="4">BZIP domain-containing protein</fullName>
    </submittedName>
</protein>
<dbReference type="InterPro" id="IPR031106">
    <property type="entry name" value="C/EBP"/>
</dbReference>
<proteinExistence type="predicted"/>
<evidence type="ECO:0000256" key="1">
    <source>
        <dbReference type="SAM" id="Coils"/>
    </source>
</evidence>
<reference evidence="4" key="1">
    <citation type="submission" date="2022-11" db="UniProtKB">
        <authorList>
            <consortium name="WormBaseParasite"/>
        </authorList>
    </citation>
    <scope>IDENTIFICATION</scope>
</reference>
<dbReference type="Pfam" id="PF07716">
    <property type="entry name" value="bZIP_2"/>
    <property type="match status" value="1"/>
</dbReference>
<accession>A0A914E5Q4</accession>
<dbReference type="GO" id="GO:0000981">
    <property type="term" value="F:DNA-binding transcription factor activity, RNA polymerase II-specific"/>
    <property type="evidence" value="ECO:0007669"/>
    <property type="project" value="TreeGrafter"/>
</dbReference>